<dbReference type="Proteomes" id="UP000706124">
    <property type="component" value="Unassembled WGS sequence"/>
</dbReference>
<dbReference type="OrthoDB" id="10397956at2759"/>
<organism evidence="2 3">
    <name type="scientific">Claviceps pazoutovae</name>
    <dbReference type="NCBI Taxonomy" id="1649127"/>
    <lineage>
        <taxon>Eukaryota</taxon>
        <taxon>Fungi</taxon>
        <taxon>Dikarya</taxon>
        <taxon>Ascomycota</taxon>
        <taxon>Pezizomycotina</taxon>
        <taxon>Sordariomycetes</taxon>
        <taxon>Hypocreomycetidae</taxon>
        <taxon>Hypocreales</taxon>
        <taxon>Clavicipitaceae</taxon>
        <taxon>Claviceps</taxon>
    </lineage>
</organism>
<feature type="region of interest" description="Disordered" evidence="1">
    <location>
        <begin position="50"/>
        <end position="71"/>
    </location>
</feature>
<evidence type="ECO:0000313" key="3">
    <source>
        <dbReference type="Proteomes" id="UP000706124"/>
    </source>
</evidence>
<name>A0A9P7SFI4_9HYPO</name>
<evidence type="ECO:0000256" key="1">
    <source>
        <dbReference type="SAM" id="MobiDB-lite"/>
    </source>
</evidence>
<gene>
    <name evidence="2" type="ORF">E4U60_004850</name>
</gene>
<sequence length="141" mass="15507">MSILETGSVLKTTDFDVHWFFDRQHFINHPALRLREPAVVHEAWKPVARRPNAKASSTARGSTRNDLTDRNDVEAARRSASLLIKVLFLVPHKLRCERSLETVYLAAARAKLRATPITALAGGLTSSAASGVTKEIHAVAI</sequence>
<dbReference type="EMBL" id="SRPO01000405">
    <property type="protein sequence ID" value="KAG5932963.1"/>
    <property type="molecule type" value="Genomic_DNA"/>
</dbReference>
<evidence type="ECO:0000313" key="2">
    <source>
        <dbReference type="EMBL" id="KAG5932963.1"/>
    </source>
</evidence>
<feature type="compositionally biased region" description="Polar residues" evidence="1">
    <location>
        <begin position="54"/>
        <end position="65"/>
    </location>
</feature>
<dbReference type="AlphaFoldDB" id="A0A9P7SFI4"/>
<comment type="caution">
    <text evidence="2">The sequence shown here is derived from an EMBL/GenBank/DDBJ whole genome shotgun (WGS) entry which is preliminary data.</text>
</comment>
<accession>A0A9P7SFI4</accession>
<protein>
    <submittedName>
        <fullName evidence="2">Uncharacterized protein</fullName>
    </submittedName>
</protein>
<reference evidence="2 3" key="1">
    <citation type="journal article" date="2020" name="bioRxiv">
        <title>Whole genome comparisons of ergot fungi reveals the divergence and evolution of species within the genus Claviceps are the result of varying mechanisms driving genome evolution and host range expansion.</title>
        <authorList>
            <person name="Wyka S.A."/>
            <person name="Mondo S.J."/>
            <person name="Liu M."/>
            <person name="Dettman J."/>
            <person name="Nalam V."/>
            <person name="Broders K.D."/>
        </authorList>
    </citation>
    <scope>NUCLEOTIDE SEQUENCE [LARGE SCALE GENOMIC DNA]</scope>
    <source>
        <strain evidence="2 3">CCC 1485</strain>
    </source>
</reference>
<keyword evidence="3" id="KW-1185">Reference proteome</keyword>
<proteinExistence type="predicted"/>